<reference evidence="1" key="1">
    <citation type="journal article" date="2014" name="Front. Microbiol.">
        <title>High frequency of phylogenetically diverse reductive dehalogenase-homologous genes in deep subseafloor sedimentary metagenomes.</title>
        <authorList>
            <person name="Kawai M."/>
            <person name="Futagami T."/>
            <person name="Toyoda A."/>
            <person name="Takaki Y."/>
            <person name="Nishi S."/>
            <person name="Hori S."/>
            <person name="Arai W."/>
            <person name="Tsubouchi T."/>
            <person name="Morono Y."/>
            <person name="Uchiyama I."/>
            <person name="Ito T."/>
            <person name="Fujiyama A."/>
            <person name="Inagaki F."/>
            <person name="Takami H."/>
        </authorList>
    </citation>
    <scope>NUCLEOTIDE SEQUENCE</scope>
    <source>
        <strain evidence="1">Expedition CK06-06</strain>
    </source>
</reference>
<protein>
    <submittedName>
        <fullName evidence="1">Uncharacterized protein</fullName>
    </submittedName>
</protein>
<proteinExistence type="predicted"/>
<evidence type="ECO:0000313" key="1">
    <source>
        <dbReference type="EMBL" id="GAG30245.1"/>
    </source>
</evidence>
<sequence length="48" mass="5631">CLMMVTDPEFVDEMVAFWTEFVMRTLEPILERVELDCRVCRGYGLQGT</sequence>
<organism evidence="1">
    <name type="scientific">marine sediment metagenome</name>
    <dbReference type="NCBI Taxonomy" id="412755"/>
    <lineage>
        <taxon>unclassified sequences</taxon>
        <taxon>metagenomes</taxon>
        <taxon>ecological metagenomes</taxon>
    </lineage>
</organism>
<name>X0WHT3_9ZZZZ</name>
<accession>X0WHT3</accession>
<comment type="caution">
    <text evidence="1">The sequence shown here is derived from an EMBL/GenBank/DDBJ whole genome shotgun (WGS) entry which is preliminary data.</text>
</comment>
<gene>
    <name evidence="1" type="ORF">S01H1_71819</name>
</gene>
<feature type="non-terminal residue" evidence="1">
    <location>
        <position position="1"/>
    </location>
</feature>
<dbReference type="AlphaFoldDB" id="X0WHT3"/>
<dbReference type="EMBL" id="BARS01047853">
    <property type="protein sequence ID" value="GAG30245.1"/>
    <property type="molecule type" value="Genomic_DNA"/>
</dbReference>